<dbReference type="Pfam" id="PF07687">
    <property type="entry name" value="M20_dimer"/>
    <property type="match status" value="1"/>
</dbReference>
<dbReference type="Gene3D" id="3.30.70.360">
    <property type="match status" value="1"/>
</dbReference>
<keyword evidence="6" id="KW-0963">Cytoplasm</keyword>
<feature type="active site" evidence="14">
    <location>
        <position position="80"/>
    </location>
</feature>
<evidence type="ECO:0000313" key="18">
    <source>
        <dbReference type="Proteomes" id="UP000824193"/>
    </source>
</evidence>
<evidence type="ECO:0000256" key="6">
    <source>
        <dbReference type="ARBA" id="ARBA00022490"/>
    </source>
</evidence>
<keyword evidence="5 17" id="KW-0031">Aminopeptidase</keyword>
<comment type="cofactor">
    <cofactor evidence="15">
        <name>Zn(2+)</name>
        <dbReference type="ChEBI" id="CHEBI:29105"/>
    </cofactor>
    <text evidence="15">Binds 2 Zn(2+) ions per subunit.</text>
</comment>
<dbReference type="Proteomes" id="UP000824193">
    <property type="component" value="Unassembled WGS sequence"/>
</dbReference>
<keyword evidence="10 15" id="KW-0862">Zinc</keyword>
<dbReference type="PROSITE" id="PS00759">
    <property type="entry name" value="ARGE_DAPE_CPG2_2"/>
    <property type="match status" value="1"/>
</dbReference>
<keyword evidence="9 17" id="KW-0378">Hydrolase</keyword>
<feature type="binding site" evidence="15">
    <location>
        <position position="196"/>
    </location>
    <ligand>
        <name>Zn(2+)</name>
        <dbReference type="ChEBI" id="CHEBI:29105"/>
        <label>1</label>
    </ligand>
</feature>
<keyword evidence="8 15" id="KW-0479">Metal-binding</keyword>
<organism evidence="17 18">
    <name type="scientific">Candidatus Allofournierella pullicola</name>
    <dbReference type="NCBI Taxonomy" id="2838596"/>
    <lineage>
        <taxon>Bacteria</taxon>
        <taxon>Bacillati</taxon>
        <taxon>Bacillota</taxon>
        <taxon>Clostridia</taxon>
        <taxon>Eubacteriales</taxon>
        <taxon>Oscillospiraceae</taxon>
        <taxon>Allofournierella</taxon>
    </lineage>
</organism>
<dbReference type="GO" id="GO:0045148">
    <property type="term" value="F:tripeptide aminopeptidase activity"/>
    <property type="evidence" value="ECO:0007669"/>
    <property type="project" value="UniProtKB-UniRule"/>
</dbReference>
<comment type="subcellular location">
    <subcellularLocation>
        <location evidence="2">Cytoplasm</location>
    </subcellularLocation>
</comment>
<dbReference type="EMBL" id="DXFW01000036">
    <property type="protein sequence ID" value="HIX06494.1"/>
    <property type="molecule type" value="Genomic_DNA"/>
</dbReference>
<evidence type="ECO:0000256" key="10">
    <source>
        <dbReference type="ARBA" id="ARBA00022833"/>
    </source>
</evidence>
<reference evidence="17" key="1">
    <citation type="journal article" date="2021" name="PeerJ">
        <title>Extensive microbial diversity within the chicken gut microbiome revealed by metagenomics and culture.</title>
        <authorList>
            <person name="Gilroy R."/>
            <person name="Ravi A."/>
            <person name="Getino M."/>
            <person name="Pursley I."/>
            <person name="Horton D.L."/>
            <person name="Alikhan N.F."/>
            <person name="Baker D."/>
            <person name="Gharbi K."/>
            <person name="Hall N."/>
            <person name="Watson M."/>
            <person name="Adriaenssens E.M."/>
            <person name="Foster-Nyarko E."/>
            <person name="Jarju S."/>
            <person name="Secka A."/>
            <person name="Antonio M."/>
            <person name="Oren A."/>
            <person name="Chaudhuri R.R."/>
            <person name="La Ragione R."/>
            <person name="Hildebrand F."/>
            <person name="Pallen M.J."/>
        </authorList>
    </citation>
    <scope>NUCLEOTIDE SEQUENCE</scope>
    <source>
        <strain evidence="17">2239</strain>
    </source>
</reference>
<keyword evidence="11" id="KW-0482">Metalloprotease</keyword>
<feature type="domain" description="Peptidase M20 dimerisation" evidence="16">
    <location>
        <begin position="206"/>
        <end position="305"/>
    </location>
</feature>
<evidence type="ECO:0000256" key="8">
    <source>
        <dbReference type="ARBA" id="ARBA00022723"/>
    </source>
</evidence>
<dbReference type="PANTHER" id="PTHR42994:SF1">
    <property type="entry name" value="PEPTIDASE T"/>
    <property type="match status" value="1"/>
</dbReference>
<feature type="binding site" evidence="15">
    <location>
        <position position="378"/>
    </location>
    <ligand>
        <name>Zn(2+)</name>
        <dbReference type="ChEBI" id="CHEBI:29105"/>
        <label>2</label>
    </ligand>
</feature>
<gene>
    <name evidence="17" type="primary">pepT</name>
    <name evidence="17" type="ORF">H9865_10445</name>
</gene>
<evidence type="ECO:0000256" key="11">
    <source>
        <dbReference type="ARBA" id="ARBA00023049"/>
    </source>
</evidence>
<dbReference type="NCBIfam" id="NF009920">
    <property type="entry name" value="PRK13381.1"/>
    <property type="match status" value="1"/>
</dbReference>
<sequence length="405" mass="43986">MRAYERFLDYVKIHTTSDENCDAHPSSQCQFDLARLLEKQMKELGLQNVRLDEFCYVYGTLPATPGNEAKPAIGLIAHMDTAPDASGENVKPQVIENYDGGDVLLAGTGEYMRVATFPELANWKGQTLITADGTTLLGADDKAGIAEILTAVERLQKEDIAHGKVCVAFTPDEEVGAGPDLFDVKGFGADYAYTVDGGDVGELEYQNFNAASAEIAIRGFSVHPGSAKGLMKNALNIAMELHAMLPADERPETTEGTEGFYHLDGMRGTVSEARMGYIIRDHDAEKFAARKATMTAAAEAINKKYGPGTVDLKLIDSYSNMEQQILPHFHLIENAQLAVKQAGLEPKIVPIRGGTDGARLSFMGLPCPNLGTGGFNFHGPCEYITAEKMDKSVEILLNILEIYAR</sequence>
<dbReference type="GO" id="GO:0008237">
    <property type="term" value="F:metallopeptidase activity"/>
    <property type="evidence" value="ECO:0007669"/>
    <property type="project" value="UniProtKB-KW"/>
</dbReference>
<protein>
    <recommendedName>
        <fullName evidence="12 13">Peptidase T</fullName>
        <ecNumber evidence="4 13">3.4.11.4</ecNumber>
    </recommendedName>
</protein>
<dbReference type="InterPro" id="IPR036264">
    <property type="entry name" value="Bact_exopeptidase_dim_dom"/>
</dbReference>
<feature type="binding site" evidence="15">
    <location>
        <position position="140"/>
    </location>
    <ligand>
        <name>Zn(2+)</name>
        <dbReference type="ChEBI" id="CHEBI:29105"/>
        <label>1</label>
    </ligand>
</feature>
<dbReference type="AlphaFoldDB" id="A0A9D1V655"/>
<dbReference type="GO" id="GO:0006518">
    <property type="term" value="P:peptide metabolic process"/>
    <property type="evidence" value="ECO:0007669"/>
    <property type="project" value="InterPro"/>
</dbReference>
<evidence type="ECO:0000256" key="3">
    <source>
        <dbReference type="ARBA" id="ARBA00009692"/>
    </source>
</evidence>
<reference evidence="17" key="2">
    <citation type="submission" date="2021-04" db="EMBL/GenBank/DDBJ databases">
        <authorList>
            <person name="Gilroy R."/>
        </authorList>
    </citation>
    <scope>NUCLEOTIDE SEQUENCE</scope>
    <source>
        <strain evidence="17">2239</strain>
    </source>
</reference>
<keyword evidence="7" id="KW-0645">Protease</keyword>
<dbReference type="InterPro" id="IPR001261">
    <property type="entry name" value="ArgE/DapE_CS"/>
</dbReference>
<dbReference type="SUPFAM" id="SSF53187">
    <property type="entry name" value="Zn-dependent exopeptidases"/>
    <property type="match status" value="1"/>
</dbReference>
<dbReference type="GO" id="GO:0005737">
    <property type="term" value="C:cytoplasm"/>
    <property type="evidence" value="ECO:0007669"/>
    <property type="project" value="UniProtKB-SubCell"/>
</dbReference>
<evidence type="ECO:0000256" key="15">
    <source>
        <dbReference type="PIRSR" id="PIRSR037215-2"/>
    </source>
</evidence>
<accession>A0A9D1V655</accession>
<dbReference type="GO" id="GO:0006508">
    <property type="term" value="P:proteolysis"/>
    <property type="evidence" value="ECO:0007669"/>
    <property type="project" value="UniProtKB-UniRule"/>
</dbReference>
<evidence type="ECO:0000256" key="7">
    <source>
        <dbReference type="ARBA" id="ARBA00022670"/>
    </source>
</evidence>
<feature type="binding site" evidence="15">
    <location>
        <position position="78"/>
    </location>
    <ligand>
        <name>Zn(2+)</name>
        <dbReference type="ChEBI" id="CHEBI:29105"/>
        <label>1</label>
    </ligand>
</feature>
<evidence type="ECO:0000256" key="1">
    <source>
        <dbReference type="ARBA" id="ARBA00000870"/>
    </source>
</evidence>
<dbReference type="Pfam" id="PF01546">
    <property type="entry name" value="Peptidase_M20"/>
    <property type="match status" value="1"/>
</dbReference>
<proteinExistence type="inferred from homology"/>
<evidence type="ECO:0000256" key="14">
    <source>
        <dbReference type="PIRSR" id="PIRSR037215-1"/>
    </source>
</evidence>
<evidence type="ECO:0000256" key="2">
    <source>
        <dbReference type="ARBA" id="ARBA00004496"/>
    </source>
</evidence>
<name>A0A9D1V655_9FIRM</name>
<comment type="catalytic activity">
    <reaction evidence="1">
        <text>Release of the N-terminal residue from a tripeptide.</text>
        <dbReference type="EC" id="3.4.11.4"/>
    </reaction>
</comment>
<dbReference type="CDD" id="cd03892">
    <property type="entry name" value="M20_peptT"/>
    <property type="match status" value="1"/>
</dbReference>
<dbReference type="NCBIfam" id="TIGR01882">
    <property type="entry name" value="peptidase-T"/>
    <property type="match status" value="1"/>
</dbReference>
<dbReference type="SUPFAM" id="SSF55031">
    <property type="entry name" value="Bacterial exopeptidase dimerisation domain"/>
    <property type="match status" value="1"/>
</dbReference>
<evidence type="ECO:0000256" key="13">
    <source>
        <dbReference type="NCBIfam" id="TIGR01882"/>
    </source>
</evidence>
<evidence type="ECO:0000313" key="17">
    <source>
        <dbReference type="EMBL" id="HIX06494.1"/>
    </source>
</evidence>
<dbReference type="InterPro" id="IPR002933">
    <property type="entry name" value="Peptidase_M20"/>
</dbReference>
<evidence type="ECO:0000256" key="12">
    <source>
        <dbReference type="ARBA" id="ARBA00071329"/>
    </source>
</evidence>
<comment type="similarity">
    <text evidence="3">Belongs to the peptidase M20B family.</text>
</comment>
<dbReference type="Gene3D" id="3.40.630.10">
    <property type="entry name" value="Zn peptidases"/>
    <property type="match status" value="1"/>
</dbReference>
<dbReference type="PIRSF" id="PIRSF037215">
    <property type="entry name" value="Peptidase_M20B"/>
    <property type="match status" value="1"/>
</dbReference>
<dbReference type="PROSITE" id="PS00758">
    <property type="entry name" value="ARGE_DAPE_CPG2_1"/>
    <property type="match status" value="1"/>
</dbReference>
<evidence type="ECO:0000256" key="5">
    <source>
        <dbReference type="ARBA" id="ARBA00022438"/>
    </source>
</evidence>
<dbReference type="PANTHER" id="PTHR42994">
    <property type="entry name" value="PEPTIDASE T"/>
    <property type="match status" value="1"/>
</dbReference>
<evidence type="ECO:0000256" key="9">
    <source>
        <dbReference type="ARBA" id="ARBA00022801"/>
    </source>
</evidence>
<feature type="binding site" evidence="15">
    <location>
        <position position="174"/>
    </location>
    <ligand>
        <name>Zn(2+)</name>
        <dbReference type="ChEBI" id="CHEBI:29105"/>
        <label>2</label>
    </ligand>
</feature>
<dbReference type="GO" id="GO:0008270">
    <property type="term" value="F:zinc ion binding"/>
    <property type="evidence" value="ECO:0007669"/>
    <property type="project" value="InterPro"/>
</dbReference>
<evidence type="ECO:0000256" key="4">
    <source>
        <dbReference type="ARBA" id="ARBA00012563"/>
    </source>
</evidence>
<evidence type="ECO:0000259" key="16">
    <source>
        <dbReference type="Pfam" id="PF07687"/>
    </source>
</evidence>
<dbReference type="InterPro" id="IPR010161">
    <property type="entry name" value="Peptidase_M20B"/>
</dbReference>
<dbReference type="FunFam" id="3.30.70.360:FF:000002">
    <property type="entry name" value="Peptidase T"/>
    <property type="match status" value="1"/>
</dbReference>
<dbReference type="EC" id="3.4.11.4" evidence="4 13"/>
<feature type="binding site" evidence="15">
    <location>
        <position position="140"/>
    </location>
    <ligand>
        <name>Zn(2+)</name>
        <dbReference type="ChEBI" id="CHEBI:29105"/>
        <label>2</label>
    </ligand>
</feature>
<comment type="caution">
    <text evidence="17">The sequence shown here is derived from an EMBL/GenBank/DDBJ whole genome shotgun (WGS) entry which is preliminary data.</text>
</comment>
<dbReference type="NCBIfam" id="NF003976">
    <property type="entry name" value="PRK05469.1"/>
    <property type="match status" value="1"/>
</dbReference>
<dbReference type="InterPro" id="IPR011650">
    <property type="entry name" value="Peptidase_M20_dimer"/>
</dbReference>
<feature type="active site" description="Proton acceptor" evidence="14">
    <location>
        <position position="173"/>
    </location>
</feature>